<dbReference type="AlphaFoldDB" id="A0AAD6EWJ5"/>
<sequence>MDAWGKWKFKDSWAKTCCDGVVPSGLNLLHDQAVVKFPNIDLLTNKILMKVAPNLPKIDPISKDPSPNQKQLIHRSFTVDATTIQLLKQRAMQEIGATHNSSPPTTFAVLAAHIWIAIARARGITSNNDKPTFLISLLDGRPLLPPPMRPSYTGNCSFSYAVASSGTGLMCTNGLGRTCECIAETIRTTREDVKRGNVMDLDSLNGLKVFLVGSNRLDVYVIGLFRHFSKNNRVFLKKGNKF</sequence>
<dbReference type="GO" id="GO:0016747">
    <property type="term" value="F:acyltransferase activity, transferring groups other than amino-acyl groups"/>
    <property type="evidence" value="ECO:0007669"/>
    <property type="project" value="UniProtKB-ARBA"/>
</dbReference>
<name>A0AAD6EWJ5_9POAL</name>
<keyword evidence="2" id="KW-0012">Acyltransferase</keyword>
<organism evidence="3 4">
    <name type="scientific">Rhynchospora tenuis</name>
    <dbReference type="NCBI Taxonomy" id="198213"/>
    <lineage>
        <taxon>Eukaryota</taxon>
        <taxon>Viridiplantae</taxon>
        <taxon>Streptophyta</taxon>
        <taxon>Embryophyta</taxon>
        <taxon>Tracheophyta</taxon>
        <taxon>Spermatophyta</taxon>
        <taxon>Magnoliopsida</taxon>
        <taxon>Liliopsida</taxon>
        <taxon>Poales</taxon>
        <taxon>Cyperaceae</taxon>
        <taxon>Cyperoideae</taxon>
        <taxon>Rhynchosporeae</taxon>
        <taxon>Rhynchospora</taxon>
    </lineage>
</organism>
<keyword evidence="1" id="KW-0808">Transferase</keyword>
<evidence type="ECO:0000313" key="4">
    <source>
        <dbReference type="Proteomes" id="UP001210211"/>
    </source>
</evidence>
<dbReference type="Pfam" id="PF02458">
    <property type="entry name" value="Transferase"/>
    <property type="match status" value="1"/>
</dbReference>
<evidence type="ECO:0000256" key="1">
    <source>
        <dbReference type="ARBA" id="ARBA00022679"/>
    </source>
</evidence>
<evidence type="ECO:0000256" key="2">
    <source>
        <dbReference type="ARBA" id="ARBA00023315"/>
    </source>
</evidence>
<dbReference type="InterPro" id="IPR023213">
    <property type="entry name" value="CAT-like_dom_sf"/>
</dbReference>
<keyword evidence="4" id="KW-1185">Reference proteome</keyword>
<reference evidence="3 4" key="1">
    <citation type="journal article" date="2022" name="Cell">
        <title>Repeat-based holocentromeres influence genome architecture and karyotype evolution.</title>
        <authorList>
            <person name="Hofstatter P.G."/>
            <person name="Thangavel G."/>
            <person name="Lux T."/>
            <person name="Neumann P."/>
            <person name="Vondrak T."/>
            <person name="Novak P."/>
            <person name="Zhang M."/>
            <person name="Costa L."/>
            <person name="Castellani M."/>
            <person name="Scott A."/>
            <person name="Toegelov H."/>
            <person name="Fuchs J."/>
            <person name="Mata-Sucre Y."/>
            <person name="Dias Y."/>
            <person name="Vanzela A.L.L."/>
            <person name="Huettel B."/>
            <person name="Almeida C.C.S."/>
            <person name="Simkova H."/>
            <person name="Souza G."/>
            <person name="Pedrosa-Harand A."/>
            <person name="Macas J."/>
            <person name="Mayer K.F.X."/>
            <person name="Houben A."/>
            <person name="Marques A."/>
        </authorList>
    </citation>
    <scope>NUCLEOTIDE SEQUENCE [LARGE SCALE GENOMIC DNA]</scope>
    <source>
        <strain evidence="3">RhyTen1mFocal</strain>
    </source>
</reference>
<accession>A0AAD6EWJ5</accession>
<dbReference type="EMBL" id="JAMRDG010000001">
    <property type="protein sequence ID" value="KAJ3703704.1"/>
    <property type="molecule type" value="Genomic_DNA"/>
</dbReference>
<dbReference type="InterPro" id="IPR051504">
    <property type="entry name" value="Plant_metabolite_acyltrans"/>
</dbReference>
<dbReference type="Gene3D" id="3.30.559.10">
    <property type="entry name" value="Chloramphenicol acetyltransferase-like domain"/>
    <property type="match status" value="1"/>
</dbReference>
<proteinExistence type="predicted"/>
<dbReference type="Proteomes" id="UP001210211">
    <property type="component" value="Unassembled WGS sequence"/>
</dbReference>
<gene>
    <name evidence="3" type="ORF">LUZ61_007409</name>
</gene>
<comment type="caution">
    <text evidence="3">The sequence shown here is derived from an EMBL/GenBank/DDBJ whole genome shotgun (WGS) entry which is preliminary data.</text>
</comment>
<protein>
    <submittedName>
        <fullName evidence="3">Uncharacterized protein</fullName>
    </submittedName>
</protein>
<dbReference type="PANTHER" id="PTHR31625">
    <property type="match status" value="1"/>
</dbReference>
<evidence type="ECO:0000313" key="3">
    <source>
        <dbReference type="EMBL" id="KAJ3703704.1"/>
    </source>
</evidence>